<feature type="region of interest" description="Disordered" evidence="1">
    <location>
        <begin position="1"/>
        <end position="69"/>
    </location>
</feature>
<name>A0A6J7F9I4_9ZZZZ</name>
<organism evidence="2">
    <name type="scientific">freshwater metagenome</name>
    <dbReference type="NCBI Taxonomy" id="449393"/>
    <lineage>
        <taxon>unclassified sequences</taxon>
        <taxon>metagenomes</taxon>
        <taxon>ecological metagenomes</taxon>
    </lineage>
</organism>
<sequence length="128" mass="13662">MSAAKKSAGGENPPPQAALPKKPESAKSVSQTLTGSPTGRSVNRISATVSPTSHNLHPGHNVHPSGHNPDEEIRILAHIYQPWADINENGSGIYALAHWAKYLEERGVSVVEGAVKDSTSFLRGLTHR</sequence>
<gene>
    <name evidence="2" type="ORF">UFOPK3495_00448</name>
</gene>
<evidence type="ECO:0000256" key="1">
    <source>
        <dbReference type="SAM" id="MobiDB-lite"/>
    </source>
</evidence>
<protein>
    <submittedName>
        <fullName evidence="2">Unannotated protein</fullName>
    </submittedName>
</protein>
<reference evidence="2" key="1">
    <citation type="submission" date="2020-05" db="EMBL/GenBank/DDBJ databases">
        <authorList>
            <person name="Chiriac C."/>
            <person name="Salcher M."/>
            <person name="Ghai R."/>
            <person name="Kavagutti S V."/>
        </authorList>
    </citation>
    <scope>NUCLEOTIDE SEQUENCE</scope>
</reference>
<dbReference type="EMBL" id="CAFBMC010000015">
    <property type="protein sequence ID" value="CAB4892087.1"/>
    <property type="molecule type" value="Genomic_DNA"/>
</dbReference>
<feature type="compositionally biased region" description="Polar residues" evidence="1">
    <location>
        <begin position="27"/>
        <end position="55"/>
    </location>
</feature>
<evidence type="ECO:0000313" key="2">
    <source>
        <dbReference type="EMBL" id="CAB4892087.1"/>
    </source>
</evidence>
<dbReference type="AlphaFoldDB" id="A0A6J7F9I4"/>
<accession>A0A6J7F9I4</accession>
<proteinExistence type="predicted"/>